<feature type="transmembrane region" description="Helical" evidence="5">
    <location>
        <begin position="411"/>
        <end position="429"/>
    </location>
</feature>
<dbReference type="RefSeq" id="WP_089326620.1">
    <property type="nucleotide sequence ID" value="NZ_FZOR01000012.1"/>
</dbReference>
<dbReference type="EMBL" id="FZOR01000012">
    <property type="protein sequence ID" value="SNS92870.1"/>
    <property type="molecule type" value="Genomic_DNA"/>
</dbReference>
<evidence type="ECO:0000259" key="6">
    <source>
        <dbReference type="Pfam" id="PF07730"/>
    </source>
</evidence>
<feature type="transmembrane region" description="Helical" evidence="5">
    <location>
        <begin position="65"/>
        <end position="85"/>
    </location>
</feature>
<feature type="transmembrane region" description="Helical" evidence="5">
    <location>
        <begin position="344"/>
        <end position="363"/>
    </location>
</feature>
<evidence type="ECO:0000256" key="2">
    <source>
        <dbReference type="ARBA" id="ARBA00022777"/>
    </source>
</evidence>
<feature type="domain" description="Signal transduction histidine kinase subgroup 3 dimerisation and phosphoacceptor" evidence="6">
    <location>
        <begin position="454"/>
        <end position="511"/>
    </location>
</feature>
<dbReference type="InterPro" id="IPR050482">
    <property type="entry name" value="Sensor_HK_TwoCompSys"/>
</dbReference>
<gene>
    <name evidence="7" type="ORF">SAMN05443665_1012129</name>
</gene>
<dbReference type="InterPro" id="IPR036890">
    <property type="entry name" value="HATPase_C_sf"/>
</dbReference>
<feature type="transmembrane region" description="Helical" evidence="5">
    <location>
        <begin position="284"/>
        <end position="304"/>
    </location>
</feature>
<protein>
    <submittedName>
        <fullName evidence="7">Two-component system, NarL family, sensor histidine kinase DesK</fullName>
    </submittedName>
</protein>
<dbReference type="OrthoDB" id="5241784at2"/>
<keyword evidence="8" id="KW-1185">Reference proteome</keyword>
<dbReference type="PANTHER" id="PTHR24421:SF63">
    <property type="entry name" value="SENSOR HISTIDINE KINASE DESK"/>
    <property type="match status" value="1"/>
</dbReference>
<dbReference type="GO" id="GO:0000155">
    <property type="term" value="F:phosphorelay sensor kinase activity"/>
    <property type="evidence" value="ECO:0007669"/>
    <property type="project" value="InterPro"/>
</dbReference>
<dbReference type="Pfam" id="PF07730">
    <property type="entry name" value="HisKA_3"/>
    <property type="match status" value="1"/>
</dbReference>
<keyword evidence="5" id="KW-1133">Transmembrane helix</keyword>
<feature type="transmembrane region" description="Helical" evidence="5">
    <location>
        <begin position="122"/>
        <end position="148"/>
    </location>
</feature>
<keyword evidence="5" id="KW-0472">Membrane</keyword>
<dbReference type="Gene3D" id="1.20.5.1930">
    <property type="match status" value="1"/>
</dbReference>
<feature type="region of interest" description="Disordered" evidence="4">
    <location>
        <begin position="11"/>
        <end position="30"/>
    </location>
</feature>
<keyword evidence="5" id="KW-0812">Transmembrane</keyword>
<evidence type="ECO:0000256" key="5">
    <source>
        <dbReference type="SAM" id="Phobius"/>
    </source>
</evidence>
<dbReference type="PANTHER" id="PTHR24421">
    <property type="entry name" value="NITRATE/NITRITE SENSOR PROTEIN NARX-RELATED"/>
    <property type="match status" value="1"/>
</dbReference>
<keyword evidence="3" id="KW-0902">Two-component regulatory system</keyword>
<keyword evidence="2 7" id="KW-0418">Kinase</keyword>
<evidence type="ECO:0000256" key="1">
    <source>
        <dbReference type="ARBA" id="ARBA00022679"/>
    </source>
</evidence>
<sequence length="664" mass="70081">MVRTWRVARVPDGGGDGGDDGESAREGGRGDRTPLLVRAIIVLYFGLTLQTRLLKQAETGPSRLLVSATVVIVLVFGVQLLFVLYGPRAFRPGARRAVVLLTAQTALAVLPLLVFGNDWYPVAGGFLAGAVLLLVRPPLSWLLVALIAGAEGLLRHAQGWPADSVSFCMMATVNVGVSMYALTRLAGLIRELHLTRAQFAAAAAARERIAASGSLRAVLDAALTRIEAASRRALGRRAAPSRADLDEVVRTARRALGDVRSIIGALQAAPPPAPRPGVVTQPRLAWTILAIITAGFGVQQVMYVRAGADGDPWTIGAAVTVAAAVGALQLRHSGTVLRGRRPRGAAWTFAAQFALVFVPFAALGWEWATMACLVTASALLVAPGRVAWWLFGGTVAAWYAPALWASHGTLFHLYTCAVSVQIGVIVYALDRLPRLAREVSAARERLARMAALHERLRISRDVHDLLGLGLSTITVKAELARRVAGSDPARARAELAELIVLADRSRAEANAVAEDEPALVLREEADAARVALAAAGARVRMDPERWPTAPPAVDAVLAAVLREAVTNVLRHSRARRCHIAVTVHKGTFRLTVGNDGAAKQGEAGLGKGLGRGLANLTARATAVGGCLSAGADGYGWFALVAEIPASTEDASARDCPLLRESLIA</sequence>
<feature type="transmembrane region" description="Helical" evidence="5">
    <location>
        <begin position="97"/>
        <end position="116"/>
    </location>
</feature>
<evidence type="ECO:0000313" key="8">
    <source>
        <dbReference type="Proteomes" id="UP000198318"/>
    </source>
</evidence>
<feature type="transmembrane region" description="Helical" evidence="5">
    <location>
        <begin position="313"/>
        <end position="332"/>
    </location>
</feature>
<dbReference type="Proteomes" id="UP000198318">
    <property type="component" value="Unassembled WGS sequence"/>
</dbReference>
<organism evidence="7 8">
    <name type="scientific">Actinomadura meyerae</name>
    <dbReference type="NCBI Taxonomy" id="240840"/>
    <lineage>
        <taxon>Bacteria</taxon>
        <taxon>Bacillati</taxon>
        <taxon>Actinomycetota</taxon>
        <taxon>Actinomycetes</taxon>
        <taxon>Streptosporangiales</taxon>
        <taxon>Thermomonosporaceae</taxon>
        <taxon>Actinomadura</taxon>
    </lineage>
</organism>
<name>A0A239IGS7_9ACTN</name>
<evidence type="ECO:0000313" key="7">
    <source>
        <dbReference type="EMBL" id="SNS92870.1"/>
    </source>
</evidence>
<evidence type="ECO:0000256" key="4">
    <source>
        <dbReference type="SAM" id="MobiDB-lite"/>
    </source>
</evidence>
<dbReference type="GO" id="GO:0016020">
    <property type="term" value="C:membrane"/>
    <property type="evidence" value="ECO:0007669"/>
    <property type="project" value="InterPro"/>
</dbReference>
<accession>A0A239IGS7</accession>
<proteinExistence type="predicted"/>
<dbReference type="GO" id="GO:0046983">
    <property type="term" value="F:protein dimerization activity"/>
    <property type="evidence" value="ECO:0007669"/>
    <property type="project" value="InterPro"/>
</dbReference>
<feature type="transmembrane region" description="Helical" evidence="5">
    <location>
        <begin position="35"/>
        <end position="53"/>
    </location>
</feature>
<dbReference type="InterPro" id="IPR011712">
    <property type="entry name" value="Sig_transdc_His_kin_sub3_dim/P"/>
</dbReference>
<dbReference type="Gene3D" id="3.30.565.10">
    <property type="entry name" value="Histidine kinase-like ATPase, C-terminal domain"/>
    <property type="match status" value="1"/>
</dbReference>
<evidence type="ECO:0000256" key="3">
    <source>
        <dbReference type="ARBA" id="ARBA00023012"/>
    </source>
</evidence>
<dbReference type="AlphaFoldDB" id="A0A239IGS7"/>
<keyword evidence="1" id="KW-0808">Transferase</keyword>
<dbReference type="SUPFAM" id="SSF55874">
    <property type="entry name" value="ATPase domain of HSP90 chaperone/DNA topoisomerase II/histidine kinase"/>
    <property type="match status" value="1"/>
</dbReference>
<reference evidence="7 8" key="1">
    <citation type="submission" date="2017-06" db="EMBL/GenBank/DDBJ databases">
        <authorList>
            <person name="Kim H.J."/>
            <person name="Triplett B.A."/>
        </authorList>
    </citation>
    <scope>NUCLEOTIDE SEQUENCE [LARGE SCALE GENOMIC DNA]</scope>
    <source>
        <strain evidence="7 8">DSM 44715</strain>
    </source>
</reference>